<comment type="similarity">
    <text evidence="1">Belongs to the HicA mRNA interferase family.</text>
</comment>
<dbReference type="GO" id="GO:0016787">
    <property type="term" value="F:hydrolase activity"/>
    <property type="evidence" value="ECO:0007669"/>
    <property type="project" value="UniProtKB-KW"/>
</dbReference>
<dbReference type="GO" id="GO:0004519">
    <property type="term" value="F:endonuclease activity"/>
    <property type="evidence" value="ECO:0007669"/>
    <property type="project" value="UniProtKB-KW"/>
</dbReference>
<dbReference type="Pfam" id="PF07927">
    <property type="entry name" value="HicA_toxin"/>
    <property type="match status" value="1"/>
</dbReference>
<dbReference type="PANTHER" id="PTHR34873:SF3">
    <property type="entry name" value="ADDICTION MODULE TOXIN, HICA FAMILY"/>
    <property type="match status" value="1"/>
</dbReference>
<keyword evidence="6" id="KW-0694">RNA-binding</keyword>
<keyword evidence="5" id="KW-0378">Hydrolase</keyword>
<keyword evidence="4" id="KW-0255">Endonuclease</keyword>
<dbReference type="EMBL" id="PYAS01000002">
    <property type="protein sequence ID" value="PSL32428.1"/>
    <property type="molecule type" value="Genomic_DNA"/>
</dbReference>
<comment type="caution">
    <text evidence="8">The sequence shown here is derived from an EMBL/GenBank/DDBJ whole genome shotgun (WGS) entry which is preliminary data.</text>
</comment>
<keyword evidence="9" id="KW-1185">Reference proteome</keyword>
<evidence type="ECO:0000256" key="2">
    <source>
        <dbReference type="ARBA" id="ARBA00022649"/>
    </source>
</evidence>
<dbReference type="AlphaFoldDB" id="A0A2P8GEM9"/>
<dbReference type="OrthoDB" id="9798547at2"/>
<evidence type="ECO:0000256" key="5">
    <source>
        <dbReference type="ARBA" id="ARBA00022801"/>
    </source>
</evidence>
<evidence type="ECO:0000256" key="7">
    <source>
        <dbReference type="ARBA" id="ARBA00023016"/>
    </source>
</evidence>
<keyword evidence="7" id="KW-0346">Stress response</keyword>
<dbReference type="RefSeq" id="WP_106594083.1">
    <property type="nucleotide sequence ID" value="NZ_PYAS01000002.1"/>
</dbReference>
<evidence type="ECO:0000313" key="8">
    <source>
        <dbReference type="EMBL" id="PSL32428.1"/>
    </source>
</evidence>
<accession>A0A2P8GEM9</accession>
<dbReference type="Gene3D" id="3.30.920.30">
    <property type="entry name" value="Hypothetical protein"/>
    <property type="match status" value="1"/>
</dbReference>
<organism evidence="8 9">
    <name type="scientific">Dyadobacter jiangsuensis</name>
    <dbReference type="NCBI Taxonomy" id="1591085"/>
    <lineage>
        <taxon>Bacteria</taxon>
        <taxon>Pseudomonadati</taxon>
        <taxon>Bacteroidota</taxon>
        <taxon>Cytophagia</taxon>
        <taxon>Cytophagales</taxon>
        <taxon>Spirosomataceae</taxon>
        <taxon>Dyadobacter</taxon>
    </lineage>
</organism>
<evidence type="ECO:0000256" key="1">
    <source>
        <dbReference type="ARBA" id="ARBA00006620"/>
    </source>
</evidence>
<gene>
    <name evidence="8" type="ORF">CLV60_102143</name>
</gene>
<keyword evidence="2" id="KW-1277">Toxin-antitoxin system</keyword>
<reference evidence="8 9" key="1">
    <citation type="submission" date="2018-03" db="EMBL/GenBank/DDBJ databases">
        <title>Genomic Encyclopedia of Archaeal and Bacterial Type Strains, Phase II (KMG-II): from individual species to whole genera.</title>
        <authorList>
            <person name="Goeker M."/>
        </authorList>
    </citation>
    <scope>NUCLEOTIDE SEQUENCE [LARGE SCALE GENOMIC DNA]</scope>
    <source>
        <strain evidence="8 9">DSM 29057</strain>
    </source>
</reference>
<dbReference type="Proteomes" id="UP000241964">
    <property type="component" value="Unassembled WGS sequence"/>
</dbReference>
<name>A0A2P8GEM9_9BACT</name>
<evidence type="ECO:0000256" key="6">
    <source>
        <dbReference type="ARBA" id="ARBA00022884"/>
    </source>
</evidence>
<keyword evidence="3" id="KW-0540">Nuclease</keyword>
<dbReference type="InterPro" id="IPR038570">
    <property type="entry name" value="HicA_sf"/>
</dbReference>
<dbReference type="SUPFAM" id="SSF54786">
    <property type="entry name" value="YcfA/nrd intein domain"/>
    <property type="match status" value="1"/>
</dbReference>
<sequence length="65" mass="7438">MKCSELIRILKIDGWFIVRQEGSHVIMRHPTKKGQVSVPNHGSKEVKKGLLVALFKKAEIKTNKR</sequence>
<evidence type="ECO:0000313" key="9">
    <source>
        <dbReference type="Proteomes" id="UP000241964"/>
    </source>
</evidence>
<protein>
    <submittedName>
        <fullName evidence="8">Putative RNA binding protein YcfA (HicA-like mRNA interferase family)</fullName>
    </submittedName>
</protein>
<dbReference type="InterPro" id="IPR012933">
    <property type="entry name" value="HicA_mRNA_interferase"/>
</dbReference>
<dbReference type="PANTHER" id="PTHR34873">
    <property type="entry name" value="SSR1766 PROTEIN"/>
    <property type="match status" value="1"/>
</dbReference>
<dbReference type="GO" id="GO:0003729">
    <property type="term" value="F:mRNA binding"/>
    <property type="evidence" value="ECO:0007669"/>
    <property type="project" value="InterPro"/>
</dbReference>
<proteinExistence type="inferred from homology"/>
<evidence type="ECO:0000256" key="3">
    <source>
        <dbReference type="ARBA" id="ARBA00022722"/>
    </source>
</evidence>
<evidence type="ECO:0000256" key="4">
    <source>
        <dbReference type="ARBA" id="ARBA00022759"/>
    </source>
</evidence>